<organism evidence="1 2">
    <name type="scientific">Terrimonas ginsenosidimutans</name>
    <dbReference type="NCBI Taxonomy" id="2908004"/>
    <lineage>
        <taxon>Bacteria</taxon>
        <taxon>Pseudomonadati</taxon>
        <taxon>Bacteroidota</taxon>
        <taxon>Chitinophagia</taxon>
        <taxon>Chitinophagales</taxon>
        <taxon>Chitinophagaceae</taxon>
        <taxon>Terrimonas</taxon>
    </lineage>
</organism>
<protein>
    <recommendedName>
        <fullName evidence="3">Metal-dependent HD superfamily phosphohydrolase</fullName>
    </recommendedName>
</protein>
<keyword evidence="2" id="KW-1185">Reference proteome</keyword>
<reference evidence="1" key="1">
    <citation type="submission" date="2022-01" db="EMBL/GenBank/DDBJ databases">
        <authorList>
            <person name="Jo J.-H."/>
            <person name="Im W.-T."/>
        </authorList>
    </citation>
    <scope>NUCLEOTIDE SEQUENCE</scope>
    <source>
        <strain evidence="1">NA20</strain>
    </source>
</reference>
<dbReference type="Proteomes" id="UP001165367">
    <property type="component" value="Unassembled WGS sequence"/>
</dbReference>
<dbReference type="InterPro" id="IPR009218">
    <property type="entry name" value="HD_phosphohydro"/>
</dbReference>
<dbReference type="RefSeq" id="WP_237867878.1">
    <property type="nucleotide sequence ID" value="NZ_JAKLTR010000001.1"/>
</dbReference>
<dbReference type="PANTHER" id="PTHR21174:SF0">
    <property type="entry name" value="HD PHOSPHOHYDROLASE FAMILY PROTEIN-RELATED"/>
    <property type="match status" value="1"/>
</dbReference>
<dbReference type="EMBL" id="JAKLTR010000001">
    <property type="protein sequence ID" value="MCG2612649.1"/>
    <property type="molecule type" value="Genomic_DNA"/>
</dbReference>
<name>A0ABS9KK07_9BACT</name>
<dbReference type="PANTHER" id="PTHR21174">
    <property type="match status" value="1"/>
</dbReference>
<comment type="caution">
    <text evidence="1">The sequence shown here is derived from an EMBL/GenBank/DDBJ whole genome shotgun (WGS) entry which is preliminary data.</text>
</comment>
<dbReference type="PIRSF" id="PIRSF035170">
    <property type="entry name" value="HD_phosphohydro"/>
    <property type="match status" value="1"/>
</dbReference>
<gene>
    <name evidence="1" type="ORF">LZZ85_00095</name>
</gene>
<evidence type="ECO:0000313" key="2">
    <source>
        <dbReference type="Proteomes" id="UP001165367"/>
    </source>
</evidence>
<evidence type="ECO:0008006" key="3">
    <source>
        <dbReference type="Google" id="ProtNLM"/>
    </source>
</evidence>
<proteinExistence type="predicted"/>
<accession>A0ABS9KK07</accession>
<dbReference type="SUPFAM" id="SSF109604">
    <property type="entry name" value="HD-domain/PDEase-like"/>
    <property type="match status" value="1"/>
</dbReference>
<sequence length="204" mass="24007">MFETDFKNVFTEAGNDGSVTNAFWQEIAMQHSHKSRHYHSFQHLESIWQQLQPVKHQIQDWPVILGAIAYHDFVYDIKHGNNEEKSAEKAVTKLLDAGFEKERANRCYRHIIATKGHHISDDPDTNFFTDADLCILGGEEEAYKTYAASIRKEYSVFPDFMYKPGRKKVLQHFLHLPKIFKTEHFFSLYEEQARRNIKRELNSL</sequence>
<evidence type="ECO:0000313" key="1">
    <source>
        <dbReference type="EMBL" id="MCG2612649.1"/>
    </source>
</evidence>